<protein>
    <recommendedName>
        <fullName evidence="5">Cysteine-rich transmembrane domain-containing protein</fullName>
    </recommendedName>
</protein>
<accession>A0AAN7WL62</accession>
<feature type="compositionally biased region" description="Polar residues" evidence="4">
    <location>
        <begin position="8"/>
        <end position="28"/>
    </location>
</feature>
<feature type="region of interest" description="Disordered" evidence="4">
    <location>
        <begin position="1"/>
        <end position="96"/>
    </location>
</feature>
<feature type="domain" description="Cysteine-rich transmembrane" evidence="5">
    <location>
        <begin position="86"/>
        <end position="119"/>
    </location>
</feature>
<organism evidence="6 7">
    <name type="scientific">Arxiozyma heterogenica</name>
    <dbReference type="NCBI Taxonomy" id="278026"/>
    <lineage>
        <taxon>Eukaryota</taxon>
        <taxon>Fungi</taxon>
        <taxon>Dikarya</taxon>
        <taxon>Ascomycota</taxon>
        <taxon>Saccharomycotina</taxon>
        <taxon>Saccharomycetes</taxon>
        <taxon>Saccharomycetales</taxon>
        <taxon>Saccharomycetaceae</taxon>
        <taxon>Arxiozyma</taxon>
    </lineage>
</organism>
<evidence type="ECO:0000313" key="7">
    <source>
        <dbReference type="Proteomes" id="UP001306508"/>
    </source>
</evidence>
<dbReference type="InterPro" id="IPR028144">
    <property type="entry name" value="CYSTM_dom"/>
</dbReference>
<name>A0AAN7WL62_9SACH</name>
<comment type="caution">
    <text evidence="6">The sequence shown here is derived from an EMBL/GenBank/DDBJ whole genome shotgun (WGS) entry which is preliminary data.</text>
</comment>
<evidence type="ECO:0000313" key="6">
    <source>
        <dbReference type="EMBL" id="KAK5779365.1"/>
    </source>
</evidence>
<evidence type="ECO:0000256" key="2">
    <source>
        <dbReference type="ARBA" id="ARBA00009444"/>
    </source>
</evidence>
<evidence type="ECO:0000256" key="3">
    <source>
        <dbReference type="ARBA" id="ARBA00023136"/>
    </source>
</evidence>
<proteinExistence type="inferred from homology"/>
<reference evidence="7" key="1">
    <citation type="submission" date="2023-07" db="EMBL/GenBank/DDBJ databases">
        <title>A draft genome of Kazachstania heterogenica Y-27499.</title>
        <authorList>
            <person name="Donic C."/>
            <person name="Kralova J.S."/>
            <person name="Fidel L."/>
            <person name="Ben-Dor S."/>
            <person name="Jung S."/>
        </authorList>
    </citation>
    <scope>NUCLEOTIDE SEQUENCE [LARGE SCALE GENOMIC DNA]</scope>
    <source>
        <strain evidence="7">Y27499</strain>
    </source>
</reference>
<dbReference type="Proteomes" id="UP001306508">
    <property type="component" value="Unassembled WGS sequence"/>
</dbReference>
<evidence type="ECO:0000256" key="4">
    <source>
        <dbReference type="SAM" id="MobiDB-lite"/>
    </source>
</evidence>
<dbReference type="AlphaFoldDB" id="A0AAN7WL62"/>
<dbReference type="EMBL" id="JAWIZZ010000047">
    <property type="protein sequence ID" value="KAK5779365.1"/>
    <property type="molecule type" value="Genomic_DNA"/>
</dbReference>
<dbReference type="Pfam" id="PF12734">
    <property type="entry name" value="CYSTM"/>
    <property type="match status" value="1"/>
</dbReference>
<evidence type="ECO:0000256" key="1">
    <source>
        <dbReference type="ARBA" id="ARBA00004370"/>
    </source>
</evidence>
<gene>
    <name evidence="6" type="ORF">RI543_003256</name>
</gene>
<feature type="compositionally biased region" description="Low complexity" evidence="4">
    <location>
        <begin position="29"/>
        <end position="86"/>
    </location>
</feature>
<keyword evidence="3" id="KW-0472">Membrane</keyword>
<comment type="subcellular location">
    <subcellularLocation>
        <location evidence="1">Membrane</location>
    </subcellularLocation>
</comment>
<keyword evidence="7" id="KW-1185">Reference proteome</keyword>
<comment type="similarity">
    <text evidence="2">Belongs to the CYSTM1 family.</text>
</comment>
<evidence type="ECO:0000259" key="5">
    <source>
        <dbReference type="Pfam" id="PF12734"/>
    </source>
</evidence>
<sequence>MSAKEYYQGSTEQPNIPKQTHQTSKQYLSNNTQINQQSNTRGLPPQQGQYYQSQPQPQLQLQPPYQQQQQQQQYYPYQNQQHPSQPMYVQQAPPQRGNNDCLAACLATMCLCCTLDMLF</sequence>
<dbReference type="GO" id="GO:0016020">
    <property type="term" value="C:membrane"/>
    <property type="evidence" value="ECO:0007669"/>
    <property type="project" value="UniProtKB-SubCell"/>
</dbReference>